<sequence>MEICNRVSEYVNSIDSSTHWRMRDISITEVSLDTSKIPGWLATKVKILGSRYAWLLLRLPTLYPTLILISGYIIAYLSYFHRINITHHATVKIILLTLGCMALIRLLSEIHESYEISKIGTVNLRFRNPTFNYKWFSLKGIFRCYGIRYAITSALSIMLLYFAVYSV</sequence>
<dbReference type="AlphaFoldDB" id="G0A0P2"/>
<feature type="transmembrane region" description="Helical" evidence="1">
    <location>
        <begin position="55"/>
        <end position="77"/>
    </location>
</feature>
<evidence type="ECO:0000313" key="3">
    <source>
        <dbReference type="Proteomes" id="UP000008888"/>
    </source>
</evidence>
<dbReference type="KEGG" id="mmt:Metme_1557"/>
<accession>G0A0P2</accession>
<dbReference type="STRING" id="857087.Metme_1557"/>
<keyword evidence="1" id="KW-1133">Transmembrane helix</keyword>
<reference evidence="3" key="3">
    <citation type="submission" date="2011-05" db="EMBL/GenBank/DDBJ databases">
        <title>Complete sequence of Methylomonas methanica MC09.</title>
        <authorList>
            <consortium name="US DOE Joint Genome Institute"/>
            <person name="Lucas S."/>
            <person name="Han J."/>
            <person name="Lapidus A."/>
            <person name="Cheng J.-F."/>
            <person name="Goodwin L."/>
            <person name="Pitluck S."/>
            <person name="Peters L."/>
            <person name="Mikhailova N."/>
            <person name="Teshima H."/>
            <person name="Han C."/>
            <person name="Tapia R."/>
            <person name="Land M."/>
            <person name="Hauser L."/>
            <person name="Kyrpides N."/>
            <person name="Ivanova N."/>
            <person name="Pagani I."/>
            <person name="Stein L."/>
            <person name="Woyke T."/>
        </authorList>
    </citation>
    <scope>NUCLEOTIDE SEQUENCE [LARGE SCALE GENOMIC DNA]</scope>
    <source>
        <strain evidence="3">MC09</strain>
    </source>
</reference>
<protein>
    <submittedName>
        <fullName evidence="2">Uncharacterized protein</fullName>
    </submittedName>
</protein>
<evidence type="ECO:0000256" key="1">
    <source>
        <dbReference type="SAM" id="Phobius"/>
    </source>
</evidence>
<keyword evidence="1" id="KW-0472">Membrane</keyword>
<reference key="2">
    <citation type="submission" date="2011-05" db="EMBL/GenBank/DDBJ databases">
        <title>Complete genome sequence of the aerobic marine methanotroph Methylomonas methanica MC09.</title>
        <authorList>
            <person name="Boden R."/>
            <person name="Cunliffe M."/>
            <person name="Scanlan J."/>
            <person name="Moussard H."/>
            <person name="Kits K.D."/>
            <person name="Klotz M."/>
            <person name="Jetten M."/>
            <person name="Vuilleumier S."/>
            <person name="Han J."/>
            <person name="Peters L."/>
            <person name="Mikhailova N."/>
            <person name="Teshima H."/>
            <person name="Tapia R."/>
            <person name="Kyrpides N."/>
            <person name="Ivanova N."/>
            <person name="Pagani I."/>
            <person name="Cheng J.-F."/>
            <person name="Goodwin L."/>
            <person name="Han C."/>
            <person name="Hauser L."/>
            <person name="Land M."/>
            <person name="Lapidus A."/>
            <person name="Lucas S."/>
            <person name="Pitluck S."/>
            <person name="Woyke T."/>
            <person name="Stein L.Y."/>
            <person name="Murrell C."/>
        </authorList>
    </citation>
    <scope>NUCLEOTIDE SEQUENCE</scope>
    <source>
        <strain>MC09</strain>
    </source>
</reference>
<keyword evidence="1" id="KW-0812">Transmembrane</keyword>
<feature type="transmembrane region" description="Helical" evidence="1">
    <location>
        <begin position="145"/>
        <end position="164"/>
    </location>
</feature>
<proteinExistence type="predicted"/>
<feature type="transmembrane region" description="Helical" evidence="1">
    <location>
        <begin position="89"/>
        <end position="108"/>
    </location>
</feature>
<dbReference type="Proteomes" id="UP000008888">
    <property type="component" value="Chromosome"/>
</dbReference>
<name>G0A0P2_METMM</name>
<evidence type="ECO:0000313" key="2">
    <source>
        <dbReference type="EMBL" id="AEF99976.1"/>
    </source>
</evidence>
<dbReference type="HOGENOM" id="CLU_1592648_0_0_6"/>
<dbReference type="EMBL" id="CP002738">
    <property type="protein sequence ID" value="AEF99976.1"/>
    <property type="molecule type" value="Genomic_DNA"/>
</dbReference>
<reference evidence="2 3" key="1">
    <citation type="journal article" date="2011" name="J. Bacteriol.">
        <title>Complete Genome Sequence of the Aerobic Marine Methanotroph Methylomonas methanica MC09.</title>
        <authorList>
            <person name="Boden R."/>
            <person name="Cunliffe M."/>
            <person name="Scanlan J."/>
            <person name="Moussard H."/>
            <person name="Kits K.D."/>
            <person name="Klotz M.G."/>
            <person name="Jetten M.S."/>
            <person name="Vuilleumier S."/>
            <person name="Han J."/>
            <person name="Peters L."/>
            <person name="Mikhailova N."/>
            <person name="Teshima H."/>
            <person name="Tapia R."/>
            <person name="Kyrpides N."/>
            <person name="Ivanova N."/>
            <person name="Pagani I."/>
            <person name="Cheng J.F."/>
            <person name="Goodwin L."/>
            <person name="Han C."/>
            <person name="Hauser L."/>
            <person name="Land M.L."/>
            <person name="Lapidus A."/>
            <person name="Lucas S."/>
            <person name="Pitluck S."/>
            <person name="Woyke T."/>
            <person name="Stein L."/>
            <person name="Murrell J.C."/>
        </authorList>
    </citation>
    <scope>NUCLEOTIDE SEQUENCE [LARGE SCALE GENOMIC DNA]</scope>
    <source>
        <strain evidence="2 3">MC09</strain>
    </source>
</reference>
<gene>
    <name evidence="2" type="ordered locus">Metme_1557</name>
</gene>
<keyword evidence="3" id="KW-1185">Reference proteome</keyword>
<organism evidence="2 3">
    <name type="scientific">Methylomonas methanica (strain DSM 25384 / MC09)</name>
    <dbReference type="NCBI Taxonomy" id="857087"/>
    <lineage>
        <taxon>Bacteria</taxon>
        <taxon>Pseudomonadati</taxon>
        <taxon>Pseudomonadota</taxon>
        <taxon>Gammaproteobacteria</taxon>
        <taxon>Methylococcales</taxon>
        <taxon>Methylococcaceae</taxon>
        <taxon>Methylomonas</taxon>
    </lineage>
</organism>